<proteinExistence type="inferred from homology"/>
<dbReference type="PANTHER" id="PTHR11452">
    <property type="entry name" value="ALPHA-GALACTOSIDASE/ALPHA-N-ACETYLGALACTOSAMINIDASE"/>
    <property type="match status" value="1"/>
</dbReference>
<evidence type="ECO:0000256" key="3">
    <source>
        <dbReference type="ARBA" id="ARBA00012755"/>
    </source>
</evidence>
<evidence type="ECO:0000256" key="2">
    <source>
        <dbReference type="ARBA" id="ARBA00009743"/>
    </source>
</evidence>
<keyword evidence="7 8" id="KW-0326">Glycosidase</keyword>
<dbReference type="PRINTS" id="PR00740">
    <property type="entry name" value="GLHYDRLASE27"/>
</dbReference>
<sequence length="714" mass="74460">MFAERRPRRTPSVMAVATLCLAASTAVVVQPVAAQPASAAPATAPTVDNGLARTPPMGFNNWNSTHCRAEFDEAMVKGIADAFVSQGLKDAGYTYVNIDDCWALPNRDASGNLVPDPARFPNGIKAVADYVHSKGLKFGLYSSAGTKTCDTQGFPGGLGHEQQDANLWASWGVDYLKYDNCNNTGVDAKQRYKAMGDALKATGRPILYSICEWGENQPWNWASQYGNAWRTTGDISDSWSSMIGIAHQNQPLAPYAKPGGWNDPDMLEVGNGGMTDTEYRTHFSLWAQMAAPLLIGSDLRNVSSATLDILRNSDVIAVDQDTLGRQGTVVSSSGGLVVMSKPLADGGRSVTLTNENTTTRTVSTTAEAVGLGGATSYSLKDLWSKQTSTTTGAISASVPAHGTVMYRVTPGTPVPPPTGVNQLGDLPWTSAANGWGPVERDLSNGEQAAGDGRTLTINGTTYTKGLGTHASSDITYYLGGACTSLRVDVGVDDESTKGGSVGFQLYRDATKVADSGVRTASDPPLRLTADLTGGTKLRLVVTDGGDGIAYDHADWADARLACGSGPAAGTHALSDLPWSSATGGWGPVERDRSNGEQAAGDGHTLTINGTTYAKGLGTHAASTVAYYLGGSCSGLTVSVGVDDEAGGSNGSVVFRLYRDDTLVADSGRMTGADAAKPLSADLTGGLELRLVVTDSGDGINYDHADWAGPRLACA</sequence>
<evidence type="ECO:0000256" key="8">
    <source>
        <dbReference type="RuleBase" id="RU361168"/>
    </source>
</evidence>
<feature type="domain" description="Glycosyl hydrolase family 98 putative carbohydrate-binding module" evidence="10">
    <location>
        <begin position="567"/>
        <end position="713"/>
    </location>
</feature>
<dbReference type="InterPro" id="IPR000111">
    <property type="entry name" value="Glyco_hydro_27/36_CS"/>
</dbReference>
<dbReference type="InterPro" id="IPR008979">
    <property type="entry name" value="Galactose-bd-like_sf"/>
</dbReference>
<evidence type="ECO:0000259" key="10">
    <source>
        <dbReference type="SMART" id="SM00776"/>
    </source>
</evidence>
<dbReference type="EMBL" id="BMMM01000001">
    <property type="protein sequence ID" value="GGN49988.1"/>
    <property type="molecule type" value="Genomic_DNA"/>
</dbReference>
<dbReference type="Pfam" id="PF08305">
    <property type="entry name" value="NPCBM"/>
    <property type="match status" value="2"/>
</dbReference>
<dbReference type="PROSITE" id="PS00512">
    <property type="entry name" value="ALPHA_GALACTOSIDASE"/>
    <property type="match status" value="1"/>
</dbReference>
<comment type="similarity">
    <text evidence="2 8">Belongs to the glycosyl hydrolase 27 family.</text>
</comment>
<dbReference type="Proteomes" id="UP000600365">
    <property type="component" value="Unassembled WGS sequence"/>
</dbReference>
<evidence type="ECO:0000256" key="4">
    <source>
        <dbReference type="ARBA" id="ARBA00022729"/>
    </source>
</evidence>
<evidence type="ECO:0000256" key="7">
    <source>
        <dbReference type="ARBA" id="ARBA00023295"/>
    </source>
</evidence>
<comment type="catalytic activity">
    <reaction evidence="1 8">
        <text>Hydrolysis of terminal, non-reducing alpha-D-galactose residues in alpha-D-galactosides, including galactose oligosaccharides, galactomannans and galactolipids.</text>
        <dbReference type="EC" id="3.2.1.22"/>
    </reaction>
</comment>
<organism evidence="11 12">
    <name type="scientific">Streptomyces albiflavescens</name>
    <dbReference type="NCBI Taxonomy" id="1623582"/>
    <lineage>
        <taxon>Bacteria</taxon>
        <taxon>Bacillati</taxon>
        <taxon>Actinomycetota</taxon>
        <taxon>Actinomycetes</taxon>
        <taxon>Kitasatosporales</taxon>
        <taxon>Streptomycetaceae</taxon>
        <taxon>Streptomyces</taxon>
    </lineage>
</organism>
<evidence type="ECO:0000256" key="9">
    <source>
        <dbReference type="SAM" id="SignalP"/>
    </source>
</evidence>
<dbReference type="AlphaFoldDB" id="A0A918CYK9"/>
<dbReference type="InterPro" id="IPR002241">
    <property type="entry name" value="Glyco_hydro_27"/>
</dbReference>
<dbReference type="Gene3D" id="2.60.40.1180">
    <property type="entry name" value="Golgi alpha-mannosidase II"/>
    <property type="match status" value="1"/>
</dbReference>
<feature type="domain" description="Glycosyl hydrolase family 98 putative carbohydrate-binding module" evidence="10">
    <location>
        <begin position="417"/>
        <end position="562"/>
    </location>
</feature>
<keyword evidence="5 8" id="KW-0378">Hydrolase</keyword>
<reference evidence="11 12" key="1">
    <citation type="journal article" date="2014" name="Int. J. Syst. Evol. Microbiol.">
        <title>Complete genome sequence of Corynebacterium casei LMG S-19264T (=DSM 44701T), isolated from a smear-ripened cheese.</title>
        <authorList>
            <consortium name="US DOE Joint Genome Institute (JGI-PGF)"/>
            <person name="Walter F."/>
            <person name="Albersmeier A."/>
            <person name="Kalinowski J."/>
            <person name="Ruckert C."/>
        </authorList>
    </citation>
    <scope>NUCLEOTIDE SEQUENCE [LARGE SCALE GENOMIC DNA]</scope>
    <source>
        <strain evidence="11 12">CGMCC 4.7111</strain>
    </source>
</reference>
<dbReference type="Pfam" id="PF17801">
    <property type="entry name" value="Melibiase_C"/>
    <property type="match status" value="1"/>
</dbReference>
<dbReference type="SUPFAM" id="SSF51011">
    <property type="entry name" value="Glycosyl hydrolase domain"/>
    <property type="match status" value="1"/>
</dbReference>
<dbReference type="CDD" id="cd14792">
    <property type="entry name" value="GH27"/>
    <property type="match status" value="1"/>
</dbReference>
<feature type="chain" id="PRO_5037043820" description="Alpha-galactosidase" evidence="9">
    <location>
        <begin position="40"/>
        <end position="714"/>
    </location>
</feature>
<evidence type="ECO:0000256" key="1">
    <source>
        <dbReference type="ARBA" id="ARBA00001255"/>
    </source>
</evidence>
<keyword evidence="12" id="KW-1185">Reference proteome</keyword>
<dbReference type="InterPro" id="IPR013780">
    <property type="entry name" value="Glyco_hydro_b"/>
</dbReference>
<name>A0A918CYK9_9ACTN</name>
<dbReference type="PANTHER" id="PTHR11452:SF75">
    <property type="entry name" value="ALPHA-GALACTOSIDASE MEL1"/>
    <property type="match status" value="1"/>
</dbReference>
<keyword evidence="4 9" id="KW-0732">Signal</keyword>
<gene>
    <name evidence="11" type="ORF">GCM10011579_004310</name>
</gene>
<evidence type="ECO:0000313" key="12">
    <source>
        <dbReference type="Proteomes" id="UP000600365"/>
    </source>
</evidence>
<dbReference type="InterPro" id="IPR038637">
    <property type="entry name" value="NPCBM_sf"/>
</dbReference>
<comment type="caution">
    <text evidence="11">The sequence shown here is derived from an EMBL/GenBank/DDBJ whole genome shotgun (WGS) entry which is preliminary data.</text>
</comment>
<dbReference type="SUPFAM" id="SSF51445">
    <property type="entry name" value="(Trans)glycosidases"/>
    <property type="match status" value="1"/>
</dbReference>
<dbReference type="GO" id="GO:0016052">
    <property type="term" value="P:carbohydrate catabolic process"/>
    <property type="evidence" value="ECO:0007669"/>
    <property type="project" value="UniProtKB-ARBA"/>
</dbReference>
<evidence type="ECO:0000256" key="5">
    <source>
        <dbReference type="ARBA" id="ARBA00022801"/>
    </source>
</evidence>
<dbReference type="InterPro" id="IPR041233">
    <property type="entry name" value="Melibiase_C"/>
</dbReference>
<feature type="signal peptide" evidence="9">
    <location>
        <begin position="1"/>
        <end position="39"/>
    </location>
</feature>
<dbReference type="GO" id="GO:0004557">
    <property type="term" value="F:alpha-galactosidase activity"/>
    <property type="evidence" value="ECO:0007669"/>
    <property type="project" value="UniProtKB-EC"/>
</dbReference>
<dbReference type="EC" id="3.2.1.22" evidence="3 8"/>
<evidence type="ECO:0000313" key="11">
    <source>
        <dbReference type="EMBL" id="GGN49988.1"/>
    </source>
</evidence>
<protein>
    <recommendedName>
        <fullName evidence="3 8">Alpha-galactosidase</fullName>
        <ecNumber evidence="3 8">3.2.1.22</ecNumber>
    </recommendedName>
    <alternativeName>
        <fullName evidence="8">Melibiase</fullName>
    </alternativeName>
</protein>
<dbReference type="SMART" id="SM00776">
    <property type="entry name" value="NPCBM"/>
    <property type="match status" value="2"/>
</dbReference>
<dbReference type="FunFam" id="3.20.20.70:FF:000202">
    <property type="entry name" value="Alpha-galactosidase"/>
    <property type="match status" value="1"/>
</dbReference>
<dbReference type="InterPro" id="IPR013222">
    <property type="entry name" value="Glyco_hyd_98_carb-bd"/>
</dbReference>
<accession>A0A918CYK9</accession>
<dbReference type="Gene3D" id="3.20.20.70">
    <property type="entry name" value="Aldolase class I"/>
    <property type="match status" value="1"/>
</dbReference>
<evidence type="ECO:0000256" key="6">
    <source>
        <dbReference type="ARBA" id="ARBA00023157"/>
    </source>
</evidence>
<dbReference type="Gene3D" id="2.60.120.1060">
    <property type="entry name" value="NPCBM/NEW2 domain"/>
    <property type="match status" value="2"/>
</dbReference>
<dbReference type="InterPro" id="IPR017853">
    <property type="entry name" value="GH"/>
</dbReference>
<keyword evidence="6 8" id="KW-1015">Disulfide bond</keyword>
<dbReference type="SUPFAM" id="SSF49785">
    <property type="entry name" value="Galactose-binding domain-like"/>
    <property type="match status" value="2"/>
</dbReference>
<dbReference type="InterPro" id="IPR013785">
    <property type="entry name" value="Aldolase_TIM"/>
</dbReference>
<dbReference type="Pfam" id="PF16499">
    <property type="entry name" value="Melibiase_2"/>
    <property type="match status" value="1"/>
</dbReference>